<evidence type="ECO:0000259" key="1">
    <source>
        <dbReference type="SMART" id="SM00829"/>
    </source>
</evidence>
<dbReference type="Pfam" id="PF08240">
    <property type="entry name" value="ADH_N"/>
    <property type="match status" value="1"/>
</dbReference>
<accession>A0A914QZL6</accession>
<dbReference type="GO" id="GO:0016491">
    <property type="term" value="F:oxidoreductase activity"/>
    <property type="evidence" value="ECO:0007669"/>
    <property type="project" value="InterPro"/>
</dbReference>
<keyword evidence="2" id="KW-1185">Reference proteome</keyword>
<dbReference type="Gene3D" id="3.90.180.10">
    <property type="entry name" value="Medium-chain alcohol dehydrogenases, catalytic domain"/>
    <property type="match status" value="1"/>
</dbReference>
<feature type="domain" description="Enoyl reductase (ER)" evidence="1">
    <location>
        <begin position="31"/>
        <end position="342"/>
    </location>
</feature>
<reference evidence="3" key="1">
    <citation type="submission" date="2022-11" db="UniProtKB">
        <authorList>
            <consortium name="WormBaseParasite"/>
        </authorList>
    </citation>
    <scope>IDENTIFICATION</scope>
</reference>
<dbReference type="PANTHER" id="PTHR43677">
    <property type="entry name" value="SHORT-CHAIN DEHYDROGENASE/REDUCTASE"/>
    <property type="match status" value="1"/>
</dbReference>
<dbReference type="Gene3D" id="3.40.50.720">
    <property type="entry name" value="NAD(P)-binding Rossmann-like Domain"/>
    <property type="match status" value="1"/>
</dbReference>
<evidence type="ECO:0000313" key="3">
    <source>
        <dbReference type="WBParaSite" id="PDA_v2.g9371.t1"/>
    </source>
</evidence>
<dbReference type="InterPro" id="IPR051397">
    <property type="entry name" value="Zn-ADH-like_protein"/>
</dbReference>
<dbReference type="InterPro" id="IPR036291">
    <property type="entry name" value="NAD(P)-bd_dom_sf"/>
</dbReference>
<dbReference type="SMART" id="SM00829">
    <property type="entry name" value="PKS_ER"/>
    <property type="match status" value="1"/>
</dbReference>
<dbReference type="Proteomes" id="UP000887578">
    <property type="component" value="Unplaced"/>
</dbReference>
<dbReference type="SUPFAM" id="SSF50129">
    <property type="entry name" value="GroES-like"/>
    <property type="match status" value="1"/>
</dbReference>
<dbReference type="GO" id="GO:0005739">
    <property type="term" value="C:mitochondrion"/>
    <property type="evidence" value="ECO:0007669"/>
    <property type="project" value="TreeGrafter"/>
</dbReference>
<dbReference type="SUPFAM" id="SSF51735">
    <property type="entry name" value="NAD(P)-binding Rossmann-fold domains"/>
    <property type="match status" value="1"/>
</dbReference>
<dbReference type="AlphaFoldDB" id="A0A914QZL6"/>
<sequence>MFVPRNILRNGLKLSNNFQRMYRAAQIQDYGAEITIQNIKDKNPSDHEVLIKNETAGINHADWMMRQGKYHIKPPLPFTPGGESIGIVESVGKKIKHWAEGDRVLVLKQGFTGAFAEKTIADENFDIIVKLPYSLDVELAPALGAYATAYLGMKKMVTENRGNSFLILSSQGTLGFAAMDLAQNVFEGMVFGASDSEEKLSIFREANVMSTFNWTDNKLARNVREKTFGKGVDFVIDTVGGDVFNQAKECLKDGGHILSLGFSSLVIPQLDLLDLHRLNASISAVWLHGKDKKDIVSAIEMISKMFDDGFLSGIKIRQYPLDDINKCYHDVQDSKFFGKAVLTMY</sequence>
<dbReference type="InterPro" id="IPR013149">
    <property type="entry name" value="ADH-like_C"/>
</dbReference>
<evidence type="ECO:0000313" key="2">
    <source>
        <dbReference type="Proteomes" id="UP000887578"/>
    </source>
</evidence>
<dbReference type="InterPro" id="IPR020843">
    <property type="entry name" value="ER"/>
</dbReference>
<dbReference type="InterPro" id="IPR011032">
    <property type="entry name" value="GroES-like_sf"/>
</dbReference>
<dbReference type="InterPro" id="IPR013154">
    <property type="entry name" value="ADH-like_N"/>
</dbReference>
<organism evidence="2 3">
    <name type="scientific">Panagrolaimus davidi</name>
    <dbReference type="NCBI Taxonomy" id="227884"/>
    <lineage>
        <taxon>Eukaryota</taxon>
        <taxon>Metazoa</taxon>
        <taxon>Ecdysozoa</taxon>
        <taxon>Nematoda</taxon>
        <taxon>Chromadorea</taxon>
        <taxon>Rhabditida</taxon>
        <taxon>Tylenchina</taxon>
        <taxon>Panagrolaimomorpha</taxon>
        <taxon>Panagrolaimoidea</taxon>
        <taxon>Panagrolaimidae</taxon>
        <taxon>Panagrolaimus</taxon>
    </lineage>
</organism>
<dbReference type="WBParaSite" id="PDA_v2.g9371.t1">
    <property type="protein sequence ID" value="PDA_v2.g9371.t1"/>
    <property type="gene ID" value="PDA_v2.g9371"/>
</dbReference>
<protein>
    <submittedName>
        <fullName evidence="3">Enoyl reductase (ER) domain-containing protein</fullName>
    </submittedName>
</protein>
<name>A0A914QZL6_9BILA</name>
<dbReference type="Pfam" id="PF00107">
    <property type="entry name" value="ADH_zinc_N"/>
    <property type="match status" value="1"/>
</dbReference>
<proteinExistence type="predicted"/>
<dbReference type="PANTHER" id="PTHR43677:SF4">
    <property type="entry name" value="QUINONE OXIDOREDUCTASE-LIKE PROTEIN 2"/>
    <property type="match status" value="1"/>
</dbReference>